<dbReference type="Pfam" id="PF24728">
    <property type="entry name" value="DUF7680"/>
    <property type="match status" value="1"/>
</dbReference>
<accession>A0A1D8S6B9</accession>
<dbReference type="KEGG" id="halh:HTSR_1733"/>
<dbReference type="RefSeq" id="WP_083258916.1">
    <property type="nucleotide sequence ID" value="NZ_CP016070.1"/>
</dbReference>
<feature type="domain" description="DUF7680" evidence="1">
    <location>
        <begin position="26"/>
        <end position="196"/>
    </location>
</feature>
<evidence type="ECO:0000259" key="1">
    <source>
        <dbReference type="Pfam" id="PF24728"/>
    </source>
</evidence>
<dbReference type="Proteomes" id="UP000185608">
    <property type="component" value="Chromosome"/>
</dbReference>
<proteinExistence type="predicted"/>
<dbReference type="InterPro" id="IPR056097">
    <property type="entry name" value="DUF7680"/>
</dbReference>
<reference evidence="2 3" key="1">
    <citation type="submission" date="2016-06" db="EMBL/GenBank/DDBJ databases">
        <title>Discovery of anaerobic lithoheterotrophic haloarchaeon capable of sulfur respiration by hydrogen and formate.</title>
        <authorList>
            <person name="Sorokin D.Y."/>
            <person name="Kublanov I.V."/>
            <person name="Roman P."/>
            <person name="Sinninghe Damste J.S."/>
            <person name="Golyshin P.N."/>
            <person name="Rojo D."/>
            <person name="Ciordia S."/>
            <person name="Mena Md.C."/>
            <person name="Ferrer M."/>
            <person name="Smedile F."/>
            <person name="Messina E."/>
            <person name="La Cono V."/>
            <person name="Yakimov M.M."/>
        </authorList>
    </citation>
    <scope>NUCLEOTIDE SEQUENCE [LARGE SCALE GENOMIC DNA]</scope>
    <source>
        <strain evidence="2 3">HTSR1</strain>
    </source>
</reference>
<sequence length="199" mass="22463">MSIQRDEKRAETFALGSSVYGGRPTFALVRDETGSEATITLYELLPTEQADARQRRLERRRQQSSKTYPFHEVIGGNVEGAEDWTWDDWVAMKVRRLSGSRLRSLLQLFDEALRDTDIDPALITGTGSATVLIPEEPGVRLSLGFIGIKPLQRVDRMRALARGVARMSLEECYYWHAKCRSPNSPSGEKALRSLLTNHL</sequence>
<evidence type="ECO:0000313" key="2">
    <source>
        <dbReference type="EMBL" id="AOW80903.1"/>
    </source>
</evidence>
<name>A0A1D8S6B9_9EURY</name>
<gene>
    <name evidence="2" type="ORF">HTSR_1733</name>
</gene>
<dbReference type="GeneID" id="32113888"/>
<protein>
    <recommendedName>
        <fullName evidence="1">DUF7680 domain-containing protein</fullName>
    </recommendedName>
</protein>
<dbReference type="AlphaFoldDB" id="A0A1D8S6B9"/>
<dbReference type="EMBL" id="CP016070">
    <property type="protein sequence ID" value="AOW80903.1"/>
    <property type="molecule type" value="Genomic_DNA"/>
</dbReference>
<organism evidence="2 3">
    <name type="scientific">Halodesulfurarchaeum formicicum</name>
    <dbReference type="NCBI Taxonomy" id="1873524"/>
    <lineage>
        <taxon>Archaea</taxon>
        <taxon>Methanobacteriati</taxon>
        <taxon>Methanobacteriota</taxon>
        <taxon>Stenosarchaea group</taxon>
        <taxon>Halobacteria</taxon>
        <taxon>Halobacteriales</taxon>
        <taxon>Halobacteriaceae</taxon>
        <taxon>Halodesulfurarchaeum</taxon>
    </lineage>
</organism>
<evidence type="ECO:0000313" key="3">
    <source>
        <dbReference type="Proteomes" id="UP000185608"/>
    </source>
</evidence>